<feature type="domain" description="Carboxylesterase type B" evidence="2">
    <location>
        <begin position="109"/>
        <end position="465"/>
    </location>
</feature>
<dbReference type="OrthoDB" id="1922282at2759"/>
<evidence type="ECO:0000313" key="5">
    <source>
        <dbReference type="Proteomes" id="UP000284375"/>
    </source>
</evidence>
<dbReference type="Pfam" id="PF09350">
    <property type="entry name" value="DJC28_CD"/>
    <property type="match status" value="1"/>
</dbReference>
<evidence type="ECO:0000256" key="1">
    <source>
        <dbReference type="SAM" id="MobiDB-lite"/>
    </source>
</evidence>
<evidence type="ECO:0000313" key="4">
    <source>
        <dbReference type="EMBL" id="ROW00557.1"/>
    </source>
</evidence>
<dbReference type="InterPro" id="IPR002018">
    <property type="entry name" value="CarbesteraseB"/>
</dbReference>
<accession>A0A423WB19</accession>
<dbReference type="STRING" id="252740.A0A423WB19"/>
<dbReference type="AlphaFoldDB" id="A0A423WB19"/>
<dbReference type="InterPro" id="IPR018961">
    <property type="entry name" value="DnaJ_homolog_subfam-C_membr-28"/>
</dbReference>
<sequence length="990" mass="109347">MARNILTWSLALGAVIFGLTSIFLEPFRDFVIQTTAEYLPSSGLDFSPPTAFDVARDIHYIGSRSSYGVEHFQNIFYGEDTSGPNRFAPPVPTKPPSYKRGHALGSAYEILYEPDGLVRQAAADGQPLIFVAINYRLGFFGFATSQALVKTKHTNVGLRDQRAALELTAIGQSVGASDISLQLTAFGGENGVPFQRAIMMSGAPGLNFNTKSDLVANNTAAVAQQVGCVQNGDSGSEETLKCLREAPADMLTNLSVTASRAARPPFGEGFFYPTYDGDFLPDRPSQLVRSGRVNKGVPVIASWVTNDGAWYAPPTTSSDEEVLASFGLWLTGLTESTKAKLLQLYPTSDFEHMVRPEWAGVSPQYYRAAQLNRDLWFTCPVLDFAWQYGKHNDRQVRLYEHNSTRFTPAYEAMGVPMWRVAHLSDIPYVLNVQRLGGGADNSAAQLDLSKIVSRSISGFVTSSNEPWPLAFTDVTKEEFGEEFPSRLSLQVFGGPYGNGLVSLAKDGEVTAKEAEGAVSWERLFERCEFINSAKVRGETGVAGRRAIEDAGFSEELKQRLLDKVANATFRDEYDTALREAGLVGNIPEAAGQGTRDMAAAQPWTGEESHADAVLRMLDDAHKPLRPGLRGKSNIPSIPVDLRLKRKPVVSAGTKVANARDAASVYAGMAEKEKSTGLSDKEREDFKKELRDRFAPAARALPNTISGLAALANERIEDAIARGQFKNIPRGKGIERDARADNPFIDTTEYIMNKMIQRQDIVPPWIEKQQELVKAANIFRGRLRNDWKRHASRMISSRGGSLDEQMRRAEEYARAEEVHNPRRRNSDEVAVPTNSTDDAVMRALRQEALPESPASVPGPGPEATTEPQISLTTPFRDPDWEATERSYMELAVNDLNARTRSYNLMAPDLAKKPYFSLDRELKACFADVAPQIANEIKERTRRPPKSLAGKTSTGGLLDKFVMDGKSTKVYESKSPHYGLKEFWKDIWQRSP</sequence>
<dbReference type="Gene3D" id="3.40.50.1820">
    <property type="entry name" value="alpha/beta hydrolase"/>
    <property type="match status" value="1"/>
</dbReference>
<gene>
    <name evidence="4" type="ORF">VSDG_03394</name>
</gene>
<organism evidence="4 5">
    <name type="scientific">Cytospora chrysosperma</name>
    <name type="common">Cytospora canker fungus</name>
    <name type="synonym">Sphaeria chrysosperma</name>
    <dbReference type="NCBI Taxonomy" id="252740"/>
    <lineage>
        <taxon>Eukaryota</taxon>
        <taxon>Fungi</taxon>
        <taxon>Dikarya</taxon>
        <taxon>Ascomycota</taxon>
        <taxon>Pezizomycotina</taxon>
        <taxon>Sordariomycetes</taxon>
        <taxon>Sordariomycetidae</taxon>
        <taxon>Diaporthales</taxon>
        <taxon>Cytosporaceae</taxon>
        <taxon>Cytospora</taxon>
    </lineage>
</organism>
<dbReference type="Proteomes" id="UP000284375">
    <property type="component" value="Unassembled WGS sequence"/>
</dbReference>
<evidence type="ECO:0000259" key="3">
    <source>
        <dbReference type="Pfam" id="PF09350"/>
    </source>
</evidence>
<dbReference type="SUPFAM" id="SSF53474">
    <property type="entry name" value="alpha/beta-Hydrolases"/>
    <property type="match status" value="1"/>
</dbReference>
<dbReference type="InterPro" id="IPR029058">
    <property type="entry name" value="AB_hydrolase_fold"/>
</dbReference>
<keyword evidence="5" id="KW-1185">Reference proteome</keyword>
<feature type="region of interest" description="Disordered" evidence="1">
    <location>
        <begin position="813"/>
        <end position="834"/>
    </location>
</feature>
<dbReference type="Pfam" id="PF00135">
    <property type="entry name" value="COesterase"/>
    <property type="match status" value="1"/>
</dbReference>
<evidence type="ECO:0000259" key="2">
    <source>
        <dbReference type="Pfam" id="PF00135"/>
    </source>
</evidence>
<feature type="domain" description="DnaJ homologue subfamily C member 28 conserved" evidence="3">
    <location>
        <begin position="710"/>
        <end position="779"/>
    </location>
</feature>
<dbReference type="PANTHER" id="PTHR39394:SF1">
    <property type="entry name" value="DNAJ HOMOLOGUE SUBFAMILY C MEMBER 28 CONSERVED DOMAIN-CONTAINING PROTEIN"/>
    <property type="match status" value="1"/>
</dbReference>
<dbReference type="EMBL" id="LJZO01000008">
    <property type="protein sequence ID" value="ROW00557.1"/>
    <property type="molecule type" value="Genomic_DNA"/>
</dbReference>
<name>A0A423WB19_CYTCH</name>
<comment type="caution">
    <text evidence="4">The sequence shown here is derived from an EMBL/GenBank/DDBJ whole genome shotgun (WGS) entry which is preliminary data.</text>
</comment>
<evidence type="ECO:0008006" key="6">
    <source>
        <dbReference type="Google" id="ProtNLM"/>
    </source>
</evidence>
<protein>
    <recommendedName>
        <fullName evidence="6">DnaJ homologue subfamily C member 28 conserved domain-containing protein</fullName>
    </recommendedName>
</protein>
<proteinExistence type="predicted"/>
<feature type="region of interest" description="Disordered" evidence="1">
    <location>
        <begin position="848"/>
        <end position="875"/>
    </location>
</feature>
<feature type="compositionally biased region" description="Basic and acidic residues" evidence="1">
    <location>
        <begin position="813"/>
        <end position="826"/>
    </location>
</feature>
<dbReference type="PANTHER" id="PTHR39394">
    <property type="entry name" value="YALI0E31793P"/>
    <property type="match status" value="1"/>
</dbReference>
<reference evidence="4 5" key="1">
    <citation type="submission" date="2015-09" db="EMBL/GenBank/DDBJ databases">
        <title>Host preference determinants of Valsa canker pathogens revealed by comparative genomics.</title>
        <authorList>
            <person name="Yin Z."/>
            <person name="Huang L."/>
        </authorList>
    </citation>
    <scope>NUCLEOTIDE SEQUENCE [LARGE SCALE GENOMIC DNA]</scope>
    <source>
        <strain evidence="4 5">YSFL</strain>
    </source>
</reference>